<sequence>MPRSPRIEPSGDLVARVAATALALPEAYEEDAWTGVRWRVRSKTFAHILVAQEGYTSAYRDLTGVTAPTTVLTFQSSGDELSALAHAGPPFYKPPWSPTVIGMVLDEDSDWDEVAELVTESYRFCAPQMLRRRLDGGDERPAGARAP</sequence>
<dbReference type="Pfam" id="PF04237">
    <property type="entry name" value="YjbR"/>
    <property type="match status" value="1"/>
</dbReference>
<dbReference type="Gene3D" id="3.90.1150.30">
    <property type="match status" value="1"/>
</dbReference>
<dbReference type="InterPro" id="IPR038056">
    <property type="entry name" value="YjbR-like_sf"/>
</dbReference>
<comment type="caution">
    <text evidence="1">The sequence shown here is derived from an EMBL/GenBank/DDBJ whole genome shotgun (WGS) entry which is preliminary data.</text>
</comment>
<evidence type="ECO:0000313" key="2">
    <source>
        <dbReference type="Proteomes" id="UP001501326"/>
    </source>
</evidence>
<proteinExistence type="predicted"/>
<dbReference type="RefSeq" id="WP_344192888.1">
    <property type="nucleotide sequence ID" value="NZ_BAAARN010000001.1"/>
</dbReference>
<evidence type="ECO:0008006" key="3">
    <source>
        <dbReference type="Google" id="ProtNLM"/>
    </source>
</evidence>
<keyword evidence="2" id="KW-1185">Reference proteome</keyword>
<name>A0ABN3UNW3_9MICO</name>
<reference evidence="1 2" key="1">
    <citation type="journal article" date="2019" name="Int. J. Syst. Evol. Microbiol.">
        <title>The Global Catalogue of Microorganisms (GCM) 10K type strain sequencing project: providing services to taxonomists for standard genome sequencing and annotation.</title>
        <authorList>
            <consortium name="The Broad Institute Genomics Platform"/>
            <consortium name="The Broad Institute Genome Sequencing Center for Infectious Disease"/>
            <person name="Wu L."/>
            <person name="Ma J."/>
        </authorList>
    </citation>
    <scope>NUCLEOTIDE SEQUENCE [LARGE SCALE GENOMIC DNA]</scope>
    <source>
        <strain evidence="1 2">JCM 16378</strain>
    </source>
</reference>
<accession>A0ABN3UNW3</accession>
<dbReference type="InterPro" id="IPR058532">
    <property type="entry name" value="YjbR/MT2646/Rv2570-like"/>
</dbReference>
<organism evidence="1 2">
    <name type="scientific">Pedococcus aerophilus</name>
    <dbReference type="NCBI Taxonomy" id="436356"/>
    <lineage>
        <taxon>Bacteria</taxon>
        <taxon>Bacillati</taxon>
        <taxon>Actinomycetota</taxon>
        <taxon>Actinomycetes</taxon>
        <taxon>Micrococcales</taxon>
        <taxon>Intrasporangiaceae</taxon>
        <taxon>Pedococcus</taxon>
    </lineage>
</organism>
<protein>
    <recommendedName>
        <fullName evidence="3">MmcQ/YjbR family DNA-binding protein</fullName>
    </recommendedName>
</protein>
<gene>
    <name evidence="1" type="ORF">GCM10009867_20950</name>
</gene>
<dbReference type="SUPFAM" id="SSF142906">
    <property type="entry name" value="YjbR-like"/>
    <property type="match status" value="1"/>
</dbReference>
<dbReference type="Proteomes" id="UP001501326">
    <property type="component" value="Unassembled WGS sequence"/>
</dbReference>
<evidence type="ECO:0000313" key="1">
    <source>
        <dbReference type="EMBL" id="GAA2736383.1"/>
    </source>
</evidence>
<dbReference type="EMBL" id="BAAARN010000001">
    <property type="protein sequence ID" value="GAA2736383.1"/>
    <property type="molecule type" value="Genomic_DNA"/>
</dbReference>